<sequence>MITHHLPRRRFFARLPSLLVIEATVNSVVPVAPKLVIWLPKTGFVVRISVACPGFRRVEGYRRFQMITVHGEQRSHVSIKKPDRIGSSSVLDLLQSVPLAFTFFDEFDDEKAAGFHFDIDDSFQRRP</sequence>
<dbReference type="Proteomes" id="UP001472677">
    <property type="component" value="Unassembled WGS sequence"/>
</dbReference>
<proteinExistence type="predicted"/>
<name>A0ABR2EZ03_9ROSI</name>
<evidence type="ECO:0000313" key="2">
    <source>
        <dbReference type="Proteomes" id="UP001472677"/>
    </source>
</evidence>
<protein>
    <submittedName>
        <fullName evidence="1">Uncharacterized protein</fullName>
    </submittedName>
</protein>
<organism evidence="1 2">
    <name type="scientific">Hibiscus sabdariffa</name>
    <name type="common">roselle</name>
    <dbReference type="NCBI Taxonomy" id="183260"/>
    <lineage>
        <taxon>Eukaryota</taxon>
        <taxon>Viridiplantae</taxon>
        <taxon>Streptophyta</taxon>
        <taxon>Embryophyta</taxon>
        <taxon>Tracheophyta</taxon>
        <taxon>Spermatophyta</taxon>
        <taxon>Magnoliopsida</taxon>
        <taxon>eudicotyledons</taxon>
        <taxon>Gunneridae</taxon>
        <taxon>Pentapetalae</taxon>
        <taxon>rosids</taxon>
        <taxon>malvids</taxon>
        <taxon>Malvales</taxon>
        <taxon>Malvaceae</taxon>
        <taxon>Malvoideae</taxon>
        <taxon>Hibiscus</taxon>
    </lineage>
</organism>
<keyword evidence="2" id="KW-1185">Reference proteome</keyword>
<reference evidence="1 2" key="1">
    <citation type="journal article" date="2024" name="G3 (Bethesda)">
        <title>Genome assembly of Hibiscus sabdariffa L. provides insights into metabolisms of medicinal natural products.</title>
        <authorList>
            <person name="Kim T."/>
        </authorList>
    </citation>
    <scope>NUCLEOTIDE SEQUENCE [LARGE SCALE GENOMIC DNA]</scope>
    <source>
        <strain evidence="1">TK-2024</strain>
        <tissue evidence="1">Old leaves</tissue>
    </source>
</reference>
<dbReference type="EMBL" id="JBBPBM010000009">
    <property type="protein sequence ID" value="KAK8567936.1"/>
    <property type="molecule type" value="Genomic_DNA"/>
</dbReference>
<evidence type="ECO:0000313" key="1">
    <source>
        <dbReference type="EMBL" id="KAK8567936.1"/>
    </source>
</evidence>
<gene>
    <name evidence="1" type="ORF">V6N12_006504</name>
</gene>
<comment type="caution">
    <text evidence="1">The sequence shown here is derived from an EMBL/GenBank/DDBJ whole genome shotgun (WGS) entry which is preliminary data.</text>
</comment>
<accession>A0ABR2EZ03</accession>